<name>A0A2T1HLP2_9HYPH</name>
<feature type="compositionally biased region" description="Basic and acidic residues" evidence="1">
    <location>
        <begin position="24"/>
        <end position="34"/>
    </location>
</feature>
<evidence type="ECO:0000256" key="1">
    <source>
        <dbReference type="SAM" id="MobiDB-lite"/>
    </source>
</evidence>
<dbReference type="EMBL" id="PVZS01000049">
    <property type="protein sequence ID" value="PSC02556.1"/>
    <property type="molecule type" value="Genomic_DNA"/>
</dbReference>
<comment type="caution">
    <text evidence="2">The sequence shown here is derived from an EMBL/GenBank/DDBJ whole genome shotgun (WGS) entry which is preliminary data.</text>
</comment>
<feature type="region of interest" description="Disordered" evidence="1">
    <location>
        <begin position="1"/>
        <end position="42"/>
    </location>
</feature>
<evidence type="ECO:0000313" key="2">
    <source>
        <dbReference type="EMBL" id="PSC02556.1"/>
    </source>
</evidence>
<dbReference type="Proteomes" id="UP000239772">
    <property type="component" value="Unassembled WGS sequence"/>
</dbReference>
<evidence type="ECO:0000313" key="3">
    <source>
        <dbReference type="Proteomes" id="UP000239772"/>
    </source>
</evidence>
<sequence length="64" mass="6756">MVDPHLGTRMKGAVGGHRLGVGQREQKQAQHRNEAGQLTGGGKPGAHVFRLAQEAALCIALDQT</sequence>
<accession>A0A2T1HLP2</accession>
<keyword evidence="3" id="KW-1185">Reference proteome</keyword>
<protein>
    <submittedName>
        <fullName evidence="2">Uncharacterized protein</fullName>
    </submittedName>
</protein>
<proteinExistence type="predicted"/>
<gene>
    <name evidence="2" type="ORF">SLNSH_23455</name>
</gene>
<dbReference type="AlphaFoldDB" id="A0A2T1HLP2"/>
<reference evidence="3" key="1">
    <citation type="submission" date="2018-03" db="EMBL/GenBank/DDBJ databases">
        <authorList>
            <person name="Sun L."/>
            <person name="Liu H."/>
            <person name="Chen W."/>
            <person name="Huang K."/>
            <person name="Liu W."/>
            <person name="Gao X."/>
        </authorList>
    </citation>
    <scope>NUCLEOTIDE SEQUENCE [LARGE SCALE GENOMIC DNA]</scope>
    <source>
        <strain evidence="3">SH9</strain>
    </source>
</reference>
<organism evidence="2 3">
    <name type="scientific">Alsobacter soli</name>
    <dbReference type="NCBI Taxonomy" id="2109933"/>
    <lineage>
        <taxon>Bacteria</taxon>
        <taxon>Pseudomonadati</taxon>
        <taxon>Pseudomonadota</taxon>
        <taxon>Alphaproteobacteria</taxon>
        <taxon>Hyphomicrobiales</taxon>
        <taxon>Alsobacteraceae</taxon>
        <taxon>Alsobacter</taxon>
    </lineage>
</organism>